<reference evidence="6 7" key="1">
    <citation type="submission" date="2017-11" db="EMBL/GenBank/DDBJ databases">
        <title>Draft genome sequence of Rhizobiales bacterium SY3-13.</title>
        <authorList>
            <person name="Sun C."/>
        </authorList>
    </citation>
    <scope>NUCLEOTIDE SEQUENCE [LARGE SCALE GENOMIC DNA]</scope>
    <source>
        <strain evidence="6 7">SY3-13</strain>
    </source>
</reference>
<evidence type="ECO:0000313" key="6">
    <source>
        <dbReference type="EMBL" id="PJK27925.1"/>
    </source>
</evidence>
<dbReference type="GO" id="GO:0000298">
    <property type="term" value="F:endopolyphosphatase activity"/>
    <property type="evidence" value="ECO:0007669"/>
    <property type="project" value="TreeGrafter"/>
</dbReference>
<evidence type="ECO:0000259" key="5">
    <source>
        <dbReference type="PROSITE" id="PS51462"/>
    </source>
</evidence>
<dbReference type="InterPro" id="IPR015797">
    <property type="entry name" value="NUDIX_hydrolase-like_dom_sf"/>
</dbReference>
<name>A0A2M9FWT4_9PROT</name>
<dbReference type="GO" id="GO:1901911">
    <property type="term" value="P:adenosine 5'-(hexahydrogen pentaphosphate) catabolic process"/>
    <property type="evidence" value="ECO:0007669"/>
    <property type="project" value="TreeGrafter"/>
</dbReference>
<proteinExistence type="predicted"/>
<dbReference type="SUPFAM" id="SSF55811">
    <property type="entry name" value="Nudix"/>
    <property type="match status" value="1"/>
</dbReference>
<dbReference type="GO" id="GO:1901909">
    <property type="term" value="P:diadenosine hexaphosphate catabolic process"/>
    <property type="evidence" value="ECO:0007669"/>
    <property type="project" value="TreeGrafter"/>
</dbReference>
<protein>
    <submittedName>
        <fullName evidence="6">NUDIX hydrolase</fullName>
    </submittedName>
</protein>
<keyword evidence="3 6" id="KW-0378">Hydrolase</keyword>
<feature type="domain" description="Nudix hydrolase" evidence="5">
    <location>
        <begin position="20"/>
        <end position="154"/>
    </location>
</feature>
<organism evidence="6 7">
    <name type="scientific">Minwuia thermotolerans</name>
    <dbReference type="NCBI Taxonomy" id="2056226"/>
    <lineage>
        <taxon>Bacteria</taxon>
        <taxon>Pseudomonadati</taxon>
        <taxon>Pseudomonadota</taxon>
        <taxon>Alphaproteobacteria</taxon>
        <taxon>Minwuiales</taxon>
        <taxon>Minwuiaceae</taxon>
        <taxon>Minwuia</taxon>
    </lineage>
</organism>
<dbReference type="OrthoDB" id="7066910at2"/>
<dbReference type="Pfam" id="PF00293">
    <property type="entry name" value="NUDIX"/>
    <property type="match status" value="1"/>
</dbReference>
<keyword evidence="2" id="KW-0479">Metal-binding</keyword>
<evidence type="ECO:0000256" key="4">
    <source>
        <dbReference type="ARBA" id="ARBA00022842"/>
    </source>
</evidence>
<dbReference type="GO" id="GO:1901907">
    <property type="term" value="P:diadenosine pentaphosphate catabolic process"/>
    <property type="evidence" value="ECO:0007669"/>
    <property type="project" value="TreeGrafter"/>
</dbReference>
<evidence type="ECO:0000256" key="2">
    <source>
        <dbReference type="ARBA" id="ARBA00022723"/>
    </source>
</evidence>
<dbReference type="Gene3D" id="3.90.79.10">
    <property type="entry name" value="Nucleoside Triphosphate Pyrophosphohydrolase"/>
    <property type="match status" value="1"/>
</dbReference>
<dbReference type="PROSITE" id="PS51462">
    <property type="entry name" value="NUDIX"/>
    <property type="match status" value="1"/>
</dbReference>
<comment type="cofactor">
    <cofactor evidence="1">
        <name>Mg(2+)</name>
        <dbReference type="ChEBI" id="CHEBI:18420"/>
    </cofactor>
</comment>
<accession>A0A2M9FWT4</accession>
<dbReference type="GO" id="GO:0046872">
    <property type="term" value="F:metal ion binding"/>
    <property type="evidence" value="ECO:0007669"/>
    <property type="project" value="UniProtKB-KW"/>
</dbReference>
<keyword evidence="4" id="KW-0460">Magnesium</keyword>
<dbReference type="EMBL" id="PHIG01000052">
    <property type="protein sequence ID" value="PJK27925.1"/>
    <property type="molecule type" value="Genomic_DNA"/>
</dbReference>
<dbReference type="InterPro" id="IPR000086">
    <property type="entry name" value="NUDIX_hydrolase_dom"/>
</dbReference>
<dbReference type="AlphaFoldDB" id="A0A2M9FWT4"/>
<evidence type="ECO:0000313" key="7">
    <source>
        <dbReference type="Proteomes" id="UP000229498"/>
    </source>
</evidence>
<dbReference type="Proteomes" id="UP000229498">
    <property type="component" value="Unassembled WGS sequence"/>
</dbReference>
<evidence type="ECO:0000256" key="3">
    <source>
        <dbReference type="ARBA" id="ARBA00022801"/>
    </source>
</evidence>
<dbReference type="GO" id="GO:0008486">
    <property type="term" value="F:diphosphoinositol-polyphosphate diphosphatase activity"/>
    <property type="evidence" value="ECO:0007669"/>
    <property type="project" value="TreeGrafter"/>
</dbReference>
<dbReference type="PANTHER" id="PTHR12629">
    <property type="entry name" value="DIPHOSPHOINOSITOL POLYPHOSPHATE PHOSPHOHYDROLASE"/>
    <property type="match status" value="1"/>
</dbReference>
<sequence length="161" mass="17760">MSRLLHRAWADYLQPLLRRPDRLQIAALCHRGAADGGRQVLLVTSLHTQRWILPKGWPIDGLDFPQAAAHEAWEEAGVIPSGVTEAAVGSYYYDKKLRGGAPVGCEVRVFAVEVARLADDYPEAARRRREWLAPAEAASRVEEPDLAALLAEFATRAHANA</sequence>
<dbReference type="CDD" id="cd04666">
    <property type="entry name" value="NUDIX_DIPP2_like_Nudt4"/>
    <property type="match status" value="1"/>
</dbReference>
<dbReference type="RefSeq" id="WP_109794553.1">
    <property type="nucleotide sequence ID" value="NZ_PHIG01000052.1"/>
</dbReference>
<comment type="caution">
    <text evidence="6">The sequence shown here is derived from an EMBL/GenBank/DDBJ whole genome shotgun (WGS) entry which is preliminary data.</text>
</comment>
<gene>
    <name evidence="6" type="ORF">CVT23_19500</name>
</gene>
<dbReference type="GO" id="GO:0071543">
    <property type="term" value="P:diphosphoinositol polyphosphate metabolic process"/>
    <property type="evidence" value="ECO:0007669"/>
    <property type="project" value="TreeGrafter"/>
</dbReference>
<keyword evidence="7" id="KW-1185">Reference proteome</keyword>
<dbReference type="GO" id="GO:0034432">
    <property type="term" value="F:bis(5'-adenosyl)-pentaphosphatase activity"/>
    <property type="evidence" value="ECO:0007669"/>
    <property type="project" value="TreeGrafter"/>
</dbReference>
<dbReference type="GO" id="GO:0034431">
    <property type="term" value="F:bis(5'-adenosyl)-hexaphosphatase activity"/>
    <property type="evidence" value="ECO:0007669"/>
    <property type="project" value="TreeGrafter"/>
</dbReference>
<dbReference type="GO" id="GO:0005737">
    <property type="term" value="C:cytoplasm"/>
    <property type="evidence" value="ECO:0007669"/>
    <property type="project" value="TreeGrafter"/>
</dbReference>
<dbReference type="PANTHER" id="PTHR12629:SF0">
    <property type="entry name" value="DIPHOSPHOINOSITOL-POLYPHOSPHATE DIPHOSPHATASE"/>
    <property type="match status" value="1"/>
</dbReference>
<evidence type="ECO:0000256" key="1">
    <source>
        <dbReference type="ARBA" id="ARBA00001946"/>
    </source>
</evidence>
<dbReference type="InterPro" id="IPR047198">
    <property type="entry name" value="DDP-like_NUDIX"/>
</dbReference>